<feature type="transmembrane region" description="Helical" evidence="2">
    <location>
        <begin position="451"/>
        <end position="472"/>
    </location>
</feature>
<keyword evidence="2" id="KW-1133">Transmembrane helix</keyword>
<keyword evidence="4" id="KW-1185">Reference proteome</keyword>
<feature type="transmembrane region" description="Helical" evidence="2">
    <location>
        <begin position="12"/>
        <end position="32"/>
    </location>
</feature>
<evidence type="ECO:0000313" key="4">
    <source>
        <dbReference type="Proteomes" id="UP001597463"/>
    </source>
</evidence>
<evidence type="ECO:0000256" key="1">
    <source>
        <dbReference type="SAM" id="MobiDB-lite"/>
    </source>
</evidence>
<keyword evidence="2" id="KW-0472">Membrane</keyword>
<name>A0ABW5UP05_9BURK</name>
<dbReference type="Proteomes" id="UP001597463">
    <property type="component" value="Unassembled WGS sequence"/>
</dbReference>
<sequence>MKAATVRNYLSVHTWTGILAGMLLFIAFYAGALSMFSPEITHWARAEPERSGASQDADALAAAFFQAHPEVERATLVLASESNAAPYMRWGRRGQTPQRVELDGQGQLRPLPAPAAEAGQFVDHMHRKGGLPMPRDTAEPVIGIVSMLYALALISGVVVLLPSLVKDLFVVRFGRNVKRLWLDLHNLLGIASLPFHVVMALSAAVFCLHDWIYDAQGRWVYPQGLRAIEAQAQLPRMPVPLDPTAWRTPTLLAADAAGIVPGFAATALDYRGLGTPKASVFLAGTEDVHFKRRPREGFVVLDPASGTQLQDGMTPGQGSAKARTLVSFFSLHFGSYGGEPVRVLYAVLGVMGAMLFYTGNVLWIESRSKRLRAPAGSQPSGVEQPRHVRCIAALNLGVCLGCVAGLPAALVAARWLSATAPDPDRVLQGTYYAVFAACIGYAFARGAQRAAAGLLAAAALATALIPLTSLAMPLLAQAWPWAQALDKPYARGLLFVDGLSAAGAALLAWMSWKAHGRRPRGPLQQPSKSPVSSSASAQHE</sequence>
<feature type="compositionally biased region" description="Low complexity" evidence="1">
    <location>
        <begin position="524"/>
        <end position="540"/>
    </location>
</feature>
<protein>
    <submittedName>
        <fullName evidence="3">PepSY-associated TM helix domain-containing protein</fullName>
    </submittedName>
</protein>
<feature type="transmembrane region" description="Helical" evidence="2">
    <location>
        <begin position="393"/>
        <end position="413"/>
    </location>
</feature>
<feature type="transmembrane region" description="Helical" evidence="2">
    <location>
        <begin position="141"/>
        <end position="165"/>
    </location>
</feature>
<organism evidence="3 4">
    <name type="scientific">Comamonas terrae</name>
    <dbReference type="NCBI Taxonomy" id="673548"/>
    <lineage>
        <taxon>Bacteria</taxon>
        <taxon>Pseudomonadati</taxon>
        <taxon>Pseudomonadota</taxon>
        <taxon>Betaproteobacteria</taxon>
        <taxon>Burkholderiales</taxon>
        <taxon>Comamonadaceae</taxon>
        <taxon>Comamonas</taxon>
    </lineage>
</organism>
<reference evidence="4" key="1">
    <citation type="journal article" date="2019" name="Int. J. Syst. Evol. Microbiol.">
        <title>The Global Catalogue of Microorganisms (GCM) 10K type strain sequencing project: providing services to taxonomists for standard genome sequencing and annotation.</title>
        <authorList>
            <consortium name="The Broad Institute Genomics Platform"/>
            <consortium name="The Broad Institute Genome Sequencing Center for Infectious Disease"/>
            <person name="Wu L."/>
            <person name="Ma J."/>
        </authorList>
    </citation>
    <scope>NUCLEOTIDE SEQUENCE [LARGE SCALE GENOMIC DNA]</scope>
    <source>
        <strain evidence="4">TISTR 1906</strain>
    </source>
</reference>
<feature type="transmembrane region" description="Helical" evidence="2">
    <location>
        <begin position="425"/>
        <end position="444"/>
    </location>
</feature>
<dbReference type="PANTHER" id="PTHR34219:SF9">
    <property type="entry name" value="IRON-REGULATED INNER MEMBRANE PROTEIN"/>
    <property type="match status" value="1"/>
</dbReference>
<keyword evidence="2" id="KW-0812">Transmembrane</keyword>
<dbReference type="RefSeq" id="WP_066478681.1">
    <property type="nucleotide sequence ID" value="NZ_BCNT01000008.1"/>
</dbReference>
<feature type="transmembrane region" description="Helical" evidence="2">
    <location>
        <begin position="186"/>
        <end position="212"/>
    </location>
</feature>
<comment type="caution">
    <text evidence="3">The sequence shown here is derived from an EMBL/GenBank/DDBJ whole genome shotgun (WGS) entry which is preliminary data.</text>
</comment>
<dbReference type="InterPro" id="IPR005625">
    <property type="entry name" value="PepSY-ass_TM"/>
</dbReference>
<proteinExistence type="predicted"/>
<dbReference type="PANTHER" id="PTHR34219">
    <property type="entry name" value="IRON-REGULATED INNER MEMBRANE PROTEIN-RELATED"/>
    <property type="match status" value="1"/>
</dbReference>
<feature type="transmembrane region" description="Helical" evidence="2">
    <location>
        <begin position="492"/>
        <end position="512"/>
    </location>
</feature>
<evidence type="ECO:0000256" key="2">
    <source>
        <dbReference type="SAM" id="Phobius"/>
    </source>
</evidence>
<evidence type="ECO:0000313" key="3">
    <source>
        <dbReference type="EMBL" id="MFD2755327.1"/>
    </source>
</evidence>
<feature type="transmembrane region" description="Helical" evidence="2">
    <location>
        <begin position="343"/>
        <end position="364"/>
    </location>
</feature>
<accession>A0ABW5UP05</accession>
<gene>
    <name evidence="3" type="ORF">ACFSW6_14620</name>
</gene>
<dbReference type="EMBL" id="JBHUMV010000006">
    <property type="protein sequence ID" value="MFD2755327.1"/>
    <property type="molecule type" value="Genomic_DNA"/>
</dbReference>
<feature type="region of interest" description="Disordered" evidence="1">
    <location>
        <begin position="518"/>
        <end position="540"/>
    </location>
</feature>
<dbReference type="Pfam" id="PF03929">
    <property type="entry name" value="PepSY_TM"/>
    <property type="match status" value="1"/>
</dbReference>